<gene>
    <name evidence="13" type="ORF">ABVV53_05960</name>
</gene>
<keyword evidence="9 10" id="KW-0472">Membrane</keyword>
<dbReference type="SUPFAM" id="SSF74653">
    <property type="entry name" value="TolA/TonB C-terminal domain"/>
    <property type="match status" value="1"/>
</dbReference>
<comment type="caution">
    <text evidence="13">The sequence shown here is derived from an EMBL/GenBank/DDBJ whole genome shotgun (WGS) entry which is preliminary data.</text>
</comment>
<keyword evidence="14" id="KW-1185">Reference proteome</keyword>
<proteinExistence type="inferred from homology"/>
<dbReference type="Gene3D" id="3.30.1150.10">
    <property type="match status" value="1"/>
</dbReference>
<evidence type="ECO:0000313" key="14">
    <source>
        <dbReference type="Proteomes" id="UP001548713"/>
    </source>
</evidence>
<dbReference type="PANTHER" id="PTHR33446">
    <property type="entry name" value="PROTEIN TONB-RELATED"/>
    <property type="match status" value="1"/>
</dbReference>
<accession>A0ABV2CZH3</accession>
<evidence type="ECO:0000256" key="6">
    <source>
        <dbReference type="ARBA" id="ARBA00022692"/>
    </source>
</evidence>
<evidence type="ECO:0000256" key="10">
    <source>
        <dbReference type="RuleBase" id="RU362123"/>
    </source>
</evidence>
<keyword evidence="4 10" id="KW-1003">Cell membrane</keyword>
<feature type="compositionally biased region" description="Low complexity" evidence="11">
    <location>
        <begin position="133"/>
        <end position="148"/>
    </location>
</feature>
<dbReference type="InterPro" id="IPR003538">
    <property type="entry name" value="TonB"/>
</dbReference>
<keyword evidence="8 10" id="KW-1133">Transmembrane helix</keyword>
<dbReference type="InterPro" id="IPR051045">
    <property type="entry name" value="TonB-dependent_transducer"/>
</dbReference>
<dbReference type="PANTHER" id="PTHR33446:SF2">
    <property type="entry name" value="PROTEIN TONB"/>
    <property type="match status" value="1"/>
</dbReference>
<evidence type="ECO:0000256" key="2">
    <source>
        <dbReference type="ARBA" id="ARBA00006555"/>
    </source>
</evidence>
<evidence type="ECO:0000256" key="3">
    <source>
        <dbReference type="ARBA" id="ARBA00022448"/>
    </source>
</evidence>
<keyword evidence="3 10" id="KW-0813">Transport</keyword>
<evidence type="ECO:0000256" key="5">
    <source>
        <dbReference type="ARBA" id="ARBA00022519"/>
    </source>
</evidence>
<dbReference type="NCBIfam" id="TIGR01352">
    <property type="entry name" value="tonB_Cterm"/>
    <property type="match status" value="1"/>
</dbReference>
<feature type="transmembrane region" description="Helical" evidence="10">
    <location>
        <begin position="30"/>
        <end position="53"/>
    </location>
</feature>
<keyword evidence="10" id="KW-0735">Signal-anchor</keyword>
<dbReference type="EMBL" id="JBEWLY010000009">
    <property type="protein sequence ID" value="MET1755005.1"/>
    <property type="molecule type" value="Genomic_DNA"/>
</dbReference>
<keyword evidence="7 10" id="KW-0653">Protein transport</keyword>
<protein>
    <recommendedName>
        <fullName evidence="10">Protein TonB</fullName>
    </recommendedName>
</protein>
<organism evidence="13 14">
    <name type="scientific">Novosphingobium kalidii</name>
    <dbReference type="NCBI Taxonomy" id="3230299"/>
    <lineage>
        <taxon>Bacteria</taxon>
        <taxon>Pseudomonadati</taxon>
        <taxon>Pseudomonadota</taxon>
        <taxon>Alphaproteobacteria</taxon>
        <taxon>Sphingomonadales</taxon>
        <taxon>Sphingomonadaceae</taxon>
        <taxon>Novosphingobium</taxon>
    </lineage>
</organism>
<keyword evidence="5 10" id="KW-0997">Cell inner membrane</keyword>
<sequence length="240" mass="25228">MAPVEDLTSLAASEHYERGHYAPSRRSGPVAFVASLSVMLAVVAALATINVVAKHQVKPRLTVVDMEELDTAPPPTPPATRLDQPVEQPPQAFIPKPKIQLPLPGPTQIALEAPPLVQAPQVIVAKFAPDSAGPATAPSAAPASAAPAEGGDLSSQVISAKPPAYPVESRRKREQGTVKLLLLVGPDGRVVDIQVASSSGSERLDKAALTAVRRWRWAPLKRDGAPVAVRGYVTIPFVLV</sequence>
<dbReference type="PROSITE" id="PS52015">
    <property type="entry name" value="TONB_CTD"/>
    <property type="match status" value="1"/>
</dbReference>
<dbReference type="InterPro" id="IPR006260">
    <property type="entry name" value="TonB/TolA_C"/>
</dbReference>
<comment type="subcellular location">
    <subcellularLocation>
        <location evidence="1 10">Cell inner membrane</location>
        <topology evidence="1 10">Single-pass membrane protein</topology>
        <orientation evidence="1 10">Periplasmic side</orientation>
    </subcellularLocation>
</comment>
<comment type="similarity">
    <text evidence="2 10">Belongs to the TonB family.</text>
</comment>
<dbReference type="RefSeq" id="WP_353983485.1">
    <property type="nucleotide sequence ID" value="NZ_JBEWLY010000009.1"/>
</dbReference>
<evidence type="ECO:0000256" key="11">
    <source>
        <dbReference type="SAM" id="MobiDB-lite"/>
    </source>
</evidence>
<comment type="function">
    <text evidence="10">Interacts with outer membrane receptor proteins that carry out high-affinity binding and energy dependent uptake into the periplasmic space of specific substrates. It could act to transduce energy from the cytoplasmic membrane to specific energy-requiring processes in the outer membrane, resulting in the release into the periplasm of ligands bound by these outer membrane proteins.</text>
</comment>
<name>A0ABV2CZH3_9SPHN</name>
<feature type="region of interest" description="Disordered" evidence="11">
    <location>
        <begin position="133"/>
        <end position="157"/>
    </location>
</feature>
<evidence type="ECO:0000256" key="1">
    <source>
        <dbReference type="ARBA" id="ARBA00004383"/>
    </source>
</evidence>
<evidence type="ECO:0000256" key="8">
    <source>
        <dbReference type="ARBA" id="ARBA00022989"/>
    </source>
</evidence>
<evidence type="ECO:0000256" key="4">
    <source>
        <dbReference type="ARBA" id="ARBA00022475"/>
    </source>
</evidence>
<feature type="domain" description="TonB C-terminal" evidence="12">
    <location>
        <begin position="150"/>
        <end position="240"/>
    </location>
</feature>
<dbReference type="Pfam" id="PF03544">
    <property type="entry name" value="TonB_C"/>
    <property type="match status" value="1"/>
</dbReference>
<reference evidence="13 14" key="1">
    <citation type="submission" date="2024-07" db="EMBL/GenBank/DDBJ databases">
        <title>Novosphingobium kalidii RD2P27.</title>
        <authorList>
            <person name="Sun J.-Q."/>
        </authorList>
    </citation>
    <scope>NUCLEOTIDE SEQUENCE [LARGE SCALE GENOMIC DNA]</scope>
    <source>
        <strain evidence="13 14">RD2P27</strain>
    </source>
</reference>
<evidence type="ECO:0000259" key="12">
    <source>
        <dbReference type="PROSITE" id="PS52015"/>
    </source>
</evidence>
<keyword evidence="6 10" id="KW-0812">Transmembrane</keyword>
<evidence type="ECO:0000256" key="7">
    <source>
        <dbReference type="ARBA" id="ARBA00022927"/>
    </source>
</evidence>
<evidence type="ECO:0000256" key="9">
    <source>
        <dbReference type="ARBA" id="ARBA00023136"/>
    </source>
</evidence>
<dbReference type="InterPro" id="IPR037682">
    <property type="entry name" value="TonB_C"/>
</dbReference>
<evidence type="ECO:0000313" key="13">
    <source>
        <dbReference type="EMBL" id="MET1755005.1"/>
    </source>
</evidence>
<dbReference type="PRINTS" id="PR01374">
    <property type="entry name" value="TONBPROTEIN"/>
</dbReference>
<dbReference type="Proteomes" id="UP001548713">
    <property type="component" value="Unassembled WGS sequence"/>
</dbReference>